<dbReference type="AlphaFoldDB" id="A0A9W4H2B7"/>
<accession>A0A9W4H2B7</accession>
<evidence type="ECO:0000256" key="3">
    <source>
        <dbReference type="ARBA" id="ARBA00022448"/>
    </source>
</evidence>
<evidence type="ECO:0000313" key="7">
    <source>
        <dbReference type="EMBL" id="CAG7645300.1"/>
    </source>
</evidence>
<dbReference type="GO" id="GO:1901678">
    <property type="term" value="P:iron coordination entity transport"/>
    <property type="evidence" value="ECO:0007669"/>
    <property type="project" value="UniProtKB-ARBA"/>
</dbReference>
<dbReference type="CDD" id="cd01146">
    <property type="entry name" value="FhuD"/>
    <property type="match status" value="1"/>
</dbReference>
<comment type="subcellular location">
    <subcellularLocation>
        <location evidence="1">Cell envelope</location>
    </subcellularLocation>
</comment>
<feature type="signal peptide" evidence="5">
    <location>
        <begin position="1"/>
        <end position="43"/>
    </location>
</feature>
<keyword evidence="4 5" id="KW-0732">Signal</keyword>
<dbReference type="GO" id="GO:0030288">
    <property type="term" value="C:outer membrane-bounded periplasmic space"/>
    <property type="evidence" value="ECO:0007669"/>
    <property type="project" value="TreeGrafter"/>
</dbReference>
<dbReference type="PANTHER" id="PTHR30532:SF1">
    <property type="entry name" value="IRON(3+)-HYDROXAMATE-BINDING PROTEIN FHUD"/>
    <property type="match status" value="1"/>
</dbReference>
<protein>
    <submittedName>
        <fullName evidence="7">Iron complex transport system substrate-binding protein</fullName>
    </submittedName>
</protein>
<dbReference type="PROSITE" id="PS50983">
    <property type="entry name" value="FE_B12_PBP"/>
    <property type="match status" value="1"/>
</dbReference>
<keyword evidence="8" id="KW-1185">Reference proteome</keyword>
<dbReference type="SUPFAM" id="SSF53807">
    <property type="entry name" value="Helical backbone' metal receptor"/>
    <property type="match status" value="1"/>
</dbReference>
<dbReference type="InterPro" id="IPR051313">
    <property type="entry name" value="Bact_iron-sidero_bind"/>
</dbReference>
<gene>
    <name evidence="7" type="ORF">SBRY_40123</name>
</gene>
<evidence type="ECO:0000256" key="2">
    <source>
        <dbReference type="ARBA" id="ARBA00008814"/>
    </source>
</evidence>
<feature type="chain" id="PRO_5040935409" evidence="5">
    <location>
        <begin position="44"/>
        <end position="349"/>
    </location>
</feature>
<keyword evidence="3" id="KW-0813">Transport</keyword>
<dbReference type="RefSeq" id="WP_205048519.1">
    <property type="nucleotide sequence ID" value="NZ_CAJVAX010000018.1"/>
</dbReference>
<dbReference type="Proteomes" id="UP001153328">
    <property type="component" value="Unassembled WGS sequence"/>
</dbReference>
<reference evidence="7" key="1">
    <citation type="submission" date="2021-06" db="EMBL/GenBank/DDBJ databases">
        <authorList>
            <person name="Arsene-Ploetze F."/>
        </authorList>
    </citation>
    <scope>NUCLEOTIDE SEQUENCE</scope>
    <source>
        <strain evidence="7">SBRY1</strain>
    </source>
</reference>
<organism evidence="7 8">
    <name type="scientific">Actinacidiphila bryophytorum</name>
    <dbReference type="NCBI Taxonomy" id="1436133"/>
    <lineage>
        <taxon>Bacteria</taxon>
        <taxon>Bacillati</taxon>
        <taxon>Actinomycetota</taxon>
        <taxon>Actinomycetes</taxon>
        <taxon>Kitasatosporales</taxon>
        <taxon>Streptomycetaceae</taxon>
        <taxon>Actinacidiphila</taxon>
    </lineage>
</organism>
<dbReference type="Pfam" id="PF01497">
    <property type="entry name" value="Peripla_BP_2"/>
    <property type="match status" value="1"/>
</dbReference>
<evidence type="ECO:0000313" key="8">
    <source>
        <dbReference type="Proteomes" id="UP001153328"/>
    </source>
</evidence>
<dbReference type="Gene3D" id="3.40.50.1980">
    <property type="entry name" value="Nitrogenase molybdenum iron protein domain"/>
    <property type="match status" value="2"/>
</dbReference>
<evidence type="ECO:0000256" key="5">
    <source>
        <dbReference type="SAM" id="SignalP"/>
    </source>
</evidence>
<evidence type="ECO:0000256" key="4">
    <source>
        <dbReference type="ARBA" id="ARBA00022729"/>
    </source>
</evidence>
<sequence>MRSLTALSAGRFAEAGAGVKSAAAALTAAAALCLSACGTTHTAADDTPPSTAGSAPATAAAGPITLTDASGAQVHLDSPATRVVGTEWNVVEDLVTLGVQPVGVADVKGYQAWDSAVPLTNSPKDIGTRGEPSTDTVAALDPDLIVATTDLTSAAVAQLRKIAPVLEVRSADSADQIGLVTRNLDLIAQATGTTKKAAAAQQAFDAKIAASRAALKAAGLEGARYAFADGWEQSNQVSVRPFTGGSLIGAVNERLGLKNAWSLKGDRDYGLATTDVEGLTGLGDVHFAYIVNAVDGDPFAEGLAENAVWKSLPFVKAGHVDRLPDGVWMFGGFGSMGAYADAVVDALVK</sequence>
<dbReference type="EMBL" id="CAJVAX010000018">
    <property type="protein sequence ID" value="CAG7645300.1"/>
    <property type="molecule type" value="Genomic_DNA"/>
</dbReference>
<dbReference type="InterPro" id="IPR002491">
    <property type="entry name" value="ABC_transptr_periplasmic_BD"/>
</dbReference>
<name>A0A9W4H2B7_9ACTN</name>
<evidence type="ECO:0000256" key="1">
    <source>
        <dbReference type="ARBA" id="ARBA00004196"/>
    </source>
</evidence>
<comment type="caution">
    <text evidence="7">The sequence shown here is derived from an EMBL/GenBank/DDBJ whole genome shotgun (WGS) entry which is preliminary data.</text>
</comment>
<feature type="domain" description="Fe/B12 periplasmic-binding" evidence="6">
    <location>
        <begin position="82"/>
        <end position="349"/>
    </location>
</feature>
<dbReference type="PANTHER" id="PTHR30532">
    <property type="entry name" value="IRON III DICITRATE-BINDING PERIPLASMIC PROTEIN"/>
    <property type="match status" value="1"/>
</dbReference>
<comment type="similarity">
    <text evidence="2">Belongs to the bacterial solute-binding protein 8 family.</text>
</comment>
<proteinExistence type="inferred from homology"/>
<evidence type="ECO:0000259" key="6">
    <source>
        <dbReference type="PROSITE" id="PS50983"/>
    </source>
</evidence>